<protein>
    <recommendedName>
        <fullName evidence="4">Transmembrane protein</fullName>
    </recommendedName>
</protein>
<sequence length="82" mass="9163">MKGFGGFTWCLWSDEDDRDEDGKEMDGVVVVVDEDGLRSNPRFFIDANLNPFFSFIIITLLLICLSPISPSSSSSTQIQTQL</sequence>
<evidence type="ECO:0000313" key="3">
    <source>
        <dbReference type="Proteomes" id="UP001229421"/>
    </source>
</evidence>
<evidence type="ECO:0008006" key="4">
    <source>
        <dbReference type="Google" id="ProtNLM"/>
    </source>
</evidence>
<keyword evidence="1" id="KW-0812">Transmembrane</keyword>
<comment type="caution">
    <text evidence="2">The sequence shown here is derived from an EMBL/GenBank/DDBJ whole genome shotgun (WGS) entry which is preliminary data.</text>
</comment>
<organism evidence="2 3">
    <name type="scientific">Tagetes erecta</name>
    <name type="common">African marigold</name>
    <dbReference type="NCBI Taxonomy" id="13708"/>
    <lineage>
        <taxon>Eukaryota</taxon>
        <taxon>Viridiplantae</taxon>
        <taxon>Streptophyta</taxon>
        <taxon>Embryophyta</taxon>
        <taxon>Tracheophyta</taxon>
        <taxon>Spermatophyta</taxon>
        <taxon>Magnoliopsida</taxon>
        <taxon>eudicotyledons</taxon>
        <taxon>Gunneridae</taxon>
        <taxon>Pentapetalae</taxon>
        <taxon>asterids</taxon>
        <taxon>campanulids</taxon>
        <taxon>Asterales</taxon>
        <taxon>Asteraceae</taxon>
        <taxon>Asteroideae</taxon>
        <taxon>Heliantheae alliance</taxon>
        <taxon>Tageteae</taxon>
        <taxon>Tagetes</taxon>
    </lineage>
</organism>
<reference evidence="2" key="1">
    <citation type="journal article" date="2023" name="bioRxiv">
        <title>Improved chromosome-level genome assembly for marigold (Tagetes erecta).</title>
        <authorList>
            <person name="Jiang F."/>
            <person name="Yuan L."/>
            <person name="Wang S."/>
            <person name="Wang H."/>
            <person name="Xu D."/>
            <person name="Wang A."/>
            <person name="Fan W."/>
        </authorList>
    </citation>
    <scope>NUCLEOTIDE SEQUENCE</scope>
    <source>
        <strain evidence="2">WSJ</strain>
        <tissue evidence="2">Leaf</tissue>
    </source>
</reference>
<name>A0AAD8L9U7_TARER</name>
<keyword evidence="1" id="KW-1133">Transmembrane helix</keyword>
<keyword evidence="3" id="KW-1185">Reference proteome</keyword>
<evidence type="ECO:0000256" key="1">
    <source>
        <dbReference type="SAM" id="Phobius"/>
    </source>
</evidence>
<dbReference type="Proteomes" id="UP001229421">
    <property type="component" value="Unassembled WGS sequence"/>
</dbReference>
<dbReference type="EMBL" id="JAUHHV010000001">
    <property type="protein sequence ID" value="KAK1435266.1"/>
    <property type="molecule type" value="Genomic_DNA"/>
</dbReference>
<proteinExistence type="predicted"/>
<accession>A0AAD8L9U7</accession>
<gene>
    <name evidence="2" type="ORF">QVD17_01027</name>
</gene>
<dbReference type="AlphaFoldDB" id="A0AAD8L9U7"/>
<feature type="transmembrane region" description="Helical" evidence="1">
    <location>
        <begin position="49"/>
        <end position="68"/>
    </location>
</feature>
<keyword evidence="1" id="KW-0472">Membrane</keyword>
<evidence type="ECO:0000313" key="2">
    <source>
        <dbReference type="EMBL" id="KAK1435266.1"/>
    </source>
</evidence>